<sequence length="256" mass="29296">MVNFPHSTFTWKSRPIAADPHYKRTGFVGTPGQVHHVRFNLEARCEIRESIGGKKWECFLGAPCRTEYTIAERNLFQVPSNEWRIAISRDSEVSISHRPGDASPPQRNRRFSQSYQNHHMDIRTFRSVIELRDSARIVKATLENRLLNGTTTYHDDASGLSVKVEFPVNLINLNKAEQRFQICTGPVLLPDLNTWDGKEVHRVNVAHVAISQLDHVEFILRHEVIAAPEVCEWLDRPVGLDRFELRDPGNPPSGYP</sequence>
<accession>A0A382PQF6</accession>
<dbReference type="EMBL" id="UINC01109044">
    <property type="protein sequence ID" value="SVC75599.1"/>
    <property type="molecule type" value="Genomic_DNA"/>
</dbReference>
<proteinExistence type="predicted"/>
<feature type="non-terminal residue" evidence="1">
    <location>
        <position position="256"/>
    </location>
</feature>
<evidence type="ECO:0000313" key="1">
    <source>
        <dbReference type="EMBL" id="SVC75599.1"/>
    </source>
</evidence>
<gene>
    <name evidence="1" type="ORF">METZ01_LOCUS328453</name>
</gene>
<protein>
    <submittedName>
        <fullName evidence="1">Uncharacterized protein</fullName>
    </submittedName>
</protein>
<dbReference type="AlphaFoldDB" id="A0A382PQF6"/>
<reference evidence="1" key="1">
    <citation type="submission" date="2018-05" db="EMBL/GenBank/DDBJ databases">
        <authorList>
            <person name="Lanie J.A."/>
            <person name="Ng W.-L."/>
            <person name="Kazmierczak K.M."/>
            <person name="Andrzejewski T.M."/>
            <person name="Davidsen T.M."/>
            <person name="Wayne K.J."/>
            <person name="Tettelin H."/>
            <person name="Glass J.I."/>
            <person name="Rusch D."/>
            <person name="Podicherti R."/>
            <person name="Tsui H.-C.T."/>
            <person name="Winkler M.E."/>
        </authorList>
    </citation>
    <scope>NUCLEOTIDE SEQUENCE</scope>
</reference>
<name>A0A382PQF6_9ZZZZ</name>
<organism evidence="1">
    <name type="scientific">marine metagenome</name>
    <dbReference type="NCBI Taxonomy" id="408172"/>
    <lineage>
        <taxon>unclassified sequences</taxon>
        <taxon>metagenomes</taxon>
        <taxon>ecological metagenomes</taxon>
    </lineage>
</organism>